<protein>
    <recommendedName>
        <fullName evidence="1">GmrSD restriction endonucleases N-terminal domain-containing protein</fullName>
    </recommendedName>
</protein>
<organism evidence="2 3">
    <name type="scientific">Candidatus Thiomargarita nelsonii</name>
    <dbReference type="NCBI Taxonomy" id="1003181"/>
    <lineage>
        <taxon>Bacteria</taxon>
        <taxon>Pseudomonadati</taxon>
        <taxon>Pseudomonadota</taxon>
        <taxon>Gammaproteobacteria</taxon>
        <taxon>Thiotrichales</taxon>
        <taxon>Thiotrichaceae</taxon>
        <taxon>Thiomargarita</taxon>
    </lineage>
</organism>
<dbReference type="InterPro" id="IPR004919">
    <property type="entry name" value="GmrSD_N"/>
</dbReference>
<accession>A0A4E0RKQ5</accession>
<name>A0A4E0RKQ5_9GAMM</name>
<comment type="caution">
    <text evidence="2">The sequence shown here is derived from an EMBL/GenBank/DDBJ whole genome shotgun (WGS) entry which is preliminary data.</text>
</comment>
<dbReference type="AlphaFoldDB" id="A0A4E0RKQ5"/>
<sequence length="389" mass="46343">MRRSRLADEDIDAKYVRENVKIVKMAMRYPLPDIVGMIETGDYKLNTEWRRRHQWNRVTQSRLIESLIVNVPVSPIILYQGELGKYEVIDGIQRMTAIYEFYKGQLILKGLEEWPELDGHTYFQLPLHIKKDFDRSYLPALIVLPESVKSQEYAKRFKQLVFKFVLHRHNSGDVEIKAQKYRHVIYNGPLNNLCLKQARNPYLCKTWNIPEPTPEEFASIKAVPEVLFHNDAYRNMDDIDLVLRFFAFRQRHKHPEESPENYLDNFLNYGNRLPKDVLNQLEELFNQTIKLVYDVFGDKSFCLWVFKDGTARPSKAVYDSMMYVFSQHLEDAETLLQHRHEFQTRMRTFYEKNFEHFETQSLTDMSIMTKRNKLIEEFVTSIIGSKYEK</sequence>
<evidence type="ECO:0000313" key="2">
    <source>
        <dbReference type="EMBL" id="TGO03546.1"/>
    </source>
</evidence>
<dbReference type="EMBL" id="JSZA02000013">
    <property type="protein sequence ID" value="TGO03546.1"/>
    <property type="molecule type" value="Genomic_DNA"/>
</dbReference>
<gene>
    <name evidence="2" type="ORF">PN36_04690</name>
</gene>
<evidence type="ECO:0000259" key="1">
    <source>
        <dbReference type="Pfam" id="PF03235"/>
    </source>
</evidence>
<proteinExistence type="predicted"/>
<reference evidence="2 3" key="1">
    <citation type="journal article" date="2016" name="Front. Microbiol.">
        <title>Single-Cell (Meta-)Genomics of a Dimorphic Candidatus Thiomargarita nelsonii Reveals Genomic Plasticity.</title>
        <authorList>
            <person name="Flood B.E."/>
            <person name="Fliss P."/>
            <person name="Jones D.S."/>
            <person name="Dick G.J."/>
            <person name="Jain S."/>
            <person name="Kaster A.K."/>
            <person name="Winkel M."/>
            <person name="Mussmann M."/>
            <person name="Bailey J."/>
        </authorList>
    </citation>
    <scope>NUCLEOTIDE SEQUENCE [LARGE SCALE GENOMIC DNA]</scope>
    <source>
        <strain evidence="2">Hydrate Ridge</strain>
    </source>
</reference>
<dbReference type="Proteomes" id="UP000030428">
    <property type="component" value="Unassembled WGS sequence"/>
</dbReference>
<evidence type="ECO:0000313" key="3">
    <source>
        <dbReference type="Proteomes" id="UP000030428"/>
    </source>
</evidence>
<keyword evidence="3" id="KW-1185">Reference proteome</keyword>
<dbReference type="PANTHER" id="PTHR39639:SF1">
    <property type="entry name" value="DUF262 DOMAIN-CONTAINING PROTEIN"/>
    <property type="match status" value="1"/>
</dbReference>
<dbReference type="Pfam" id="PF03235">
    <property type="entry name" value="GmrSD_N"/>
    <property type="match status" value="1"/>
</dbReference>
<feature type="domain" description="GmrSD restriction endonucleases N-terminal" evidence="1">
    <location>
        <begin position="51"/>
        <end position="158"/>
    </location>
</feature>
<dbReference type="PANTHER" id="PTHR39639">
    <property type="entry name" value="CHROMOSOME 16, WHOLE GENOME SHOTGUN SEQUENCE"/>
    <property type="match status" value="1"/>
</dbReference>